<organism evidence="2 3">
    <name type="scientific">Trifolium subterraneum</name>
    <name type="common">Subterranean clover</name>
    <dbReference type="NCBI Taxonomy" id="3900"/>
    <lineage>
        <taxon>Eukaryota</taxon>
        <taxon>Viridiplantae</taxon>
        <taxon>Streptophyta</taxon>
        <taxon>Embryophyta</taxon>
        <taxon>Tracheophyta</taxon>
        <taxon>Spermatophyta</taxon>
        <taxon>Magnoliopsida</taxon>
        <taxon>eudicotyledons</taxon>
        <taxon>Gunneridae</taxon>
        <taxon>Pentapetalae</taxon>
        <taxon>rosids</taxon>
        <taxon>fabids</taxon>
        <taxon>Fabales</taxon>
        <taxon>Fabaceae</taxon>
        <taxon>Papilionoideae</taxon>
        <taxon>50 kb inversion clade</taxon>
        <taxon>NPAAA clade</taxon>
        <taxon>Hologalegina</taxon>
        <taxon>IRL clade</taxon>
        <taxon>Trifolieae</taxon>
        <taxon>Trifolium</taxon>
    </lineage>
</organism>
<dbReference type="EMBL" id="DF973778">
    <property type="protein sequence ID" value="GAU39791.1"/>
    <property type="molecule type" value="Genomic_DNA"/>
</dbReference>
<dbReference type="PANTHER" id="PTHR47481:SF10">
    <property type="entry name" value="COPIA-LIKE POLYPROTEIN_RETROTRANSPOSON"/>
    <property type="match status" value="1"/>
</dbReference>
<dbReference type="OrthoDB" id="1729427at2759"/>
<protein>
    <recommendedName>
        <fullName evidence="4">GAG-pre-integrase domain-containing protein</fullName>
    </recommendedName>
</protein>
<evidence type="ECO:0000256" key="1">
    <source>
        <dbReference type="SAM" id="MobiDB-lite"/>
    </source>
</evidence>
<evidence type="ECO:0000313" key="2">
    <source>
        <dbReference type="EMBL" id="GAU39791.1"/>
    </source>
</evidence>
<evidence type="ECO:0008006" key="4">
    <source>
        <dbReference type="Google" id="ProtNLM"/>
    </source>
</evidence>
<reference evidence="3" key="1">
    <citation type="journal article" date="2017" name="Front. Plant Sci.">
        <title>Climate Clever Clovers: New Paradigm to Reduce the Environmental Footprint of Ruminants by Breeding Low Methanogenic Forages Utilizing Haplotype Variation.</title>
        <authorList>
            <person name="Kaur P."/>
            <person name="Appels R."/>
            <person name="Bayer P.E."/>
            <person name="Keeble-Gagnere G."/>
            <person name="Wang J."/>
            <person name="Hirakawa H."/>
            <person name="Shirasawa K."/>
            <person name="Vercoe P."/>
            <person name="Stefanova K."/>
            <person name="Durmic Z."/>
            <person name="Nichols P."/>
            <person name="Revell C."/>
            <person name="Isobe S.N."/>
            <person name="Edwards D."/>
            <person name="Erskine W."/>
        </authorList>
    </citation>
    <scope>NUCLEOTIDE SEQUENCE [LARGE SCALE GENOMIC DNA]</scope>
    <source>
        <strain evidence="3">cv. Daliak</strain>
    </source>
</reference>
<dbReference type="PANTHER" id="PTHR47481">
    <property type="match status" value="1"/>
</dbReference>
<gene>
    <name evidence="2" type="ORF">TSUD_219660</name>
</gene>
<proteinExistence type="predicted"/>
<feature type="region of interest" description="Disordered" evidence="1">
    <location>
        <begin position="221"/>
        <end position="255"/>
    </location>
</feature>
<accession>A0A2Z6N7Y1</accession>
<evidence type="ECO:0000313" key="3">
    <source>
        <dbReference type="Proteomes" id="UP000242715"/>
    </source>
</evidence>
<dbReference type="Pfam" id="PF14223">
    <property type="entry name" value="Retrotran_gag_2"/>
    <property type="match status" value="1"/>
</dbReference>
<name>A0A2Z6N7Y1_TRISU</name>
<sequence length="348" mass="38661">MSSSAAMSSPTAASSMSTIVSSTKSDSHPALTFTNIKNSIPFVLEMEKDHYTMWAELFEVHARAHKVIDHIIPQPGKEKPAPTDASFEMWTVLDSTVLQWIYSTISFDLLTTIMEKGSTAMTAWNRLAGLFEDNKNSRAVALEQNFSSTRMENFPNVSAYCQCLKQISDQLKNFGAPVSEQRLVLQLVSGLTEPYRGVATLIRQKNPLPLFLEARSMLTLEESGRNRNNQSRTGGRGQHSGFRSNGPSWSSQPWQQPSIAPPLLCTPCLSLLQITCGTWAPEHRLIQRHLETGIPLMRCDSFGDLYPVTSPSHFAGLASSIWHSRLGHPSSSTLQSLHRNKFISIVNI</sequence>
<dbReference type="Proteomes" id="UP000242715">
    <property type="component" value="Unassembled WGS sequence"/>
</dbReference>
<dbReference type="AlphaFoldDB" id="A0A2Z6N7Y1"/>
<keyword evidence="3" id="KW-1185">Reference proteome</keyword>